<keyword evidence="2" id="KW-1185">Reference proteome</keyword>
<accession>A0ACC0Y9A7</accession>
<dbReference type="EMBL" id="CM047743">
    <property type="protein sequence ID" value="KAJ0031875.1"/>
    <property type="molecule type" value="Genomic_DNA"/>
</dbReference>
<comment type="caution">
    <text evidence="1">The sequence shown here is derived from an EMBL/GenBank/DDBJ whole genome shotgun (WGS) entry which is preliminary data.</text>
</comment>
<gene>
    <name evidence="1" type="ORF">Pint_14462</name>
</gene>
<evidence type="ECO:0000313" key="1">
    <source>
        <dbReference type="EMBL" id="KAJ0031875.1"/>
    </source>
</evidence>
<name>A0ACC0Y9A7_9ROSI</name>
<reference evidence="2" key="1">
    <citation type="journal article" date="2023" name="G3 (Bethesda)">
        <title>Genome assembly and association tests identify interacting loci associated with vigor, precocity, and sex in interspecific pistachio rootstocks.</title>
        <authorList>
            <person name="Palmer W."/>
            <person name="Jacygrad E."/>
            <person name="Sagayaradj S."/>
            <person name="Cavanaugh K."/>
            <person name="Han R."/>
            <person name="Bertier L."/>
            <person name="Beede B."/>
            <person name="Kafkas S."/>
            <person name="Golino D."/>
            <person name="Preece J."/>
            <person name="Michelmore R."/>
        </authorList>
    </citation>
    <scope>NUCLEOTIDE SEQUENCE [LARGE SCALE GENOMIC DNA]</scope>
</reference>
<organism evidence="1 2">
    <name type="scientific">Pistacia integerrima</name>
    <dbReference type="NCBI Taxonomy" id="434235"/>
    <lineage>
        <taxon>Eukaryota</taxon>
        <taxon>Viridiplantae</taxon>
        <taxon>Streptophyta</taxon>
        <taxon>Embryophyta</taxon>
        <taxon>Tracheophyta</taxon>
        <taxon>Spermatophyta</taxon>
        <taxon>Magnoliopsida</taxon>
        <taxon>eudicotyledons</taxon>
        <taxon>Gunneridae</taxon>
        <taxon>Pentapetalae</taxon>
        <taxon>rosids</taxon>
        <taxon>malvids</taxon>
        <taxon>Sapindales</taxon>
        <taxon>Anacardiaceae</taxon>
        <taxon>Pistacia</taxon>
    </lineage>
</organism>
<dbReference type="Proteomes" id="UP001163603">
    <property type="component" value="Chromosome 8"/>
</dbReference>
<protein>
    <submittedName>
        <fullName evidence="1">Uncharacterized protein</fullName>
    </submittedName>
</protein>
<evidence type="ECO:0000313" key="2">
    <source>
        <dbReference type="Proteomes" id="UP001163603"/>
    </source>
</evidence>
<sequence>MCEDADIDHAVELEHFALENVVRVKGPVLMYTNVYMSKARAIKRIIGDPFKKDIEQGIFICVVVDTQIVS</sequence>
<proteinExistence type="predicted"/>